<dbReference type="PANTHER" id="PTHR38764:SF1">
    <property type="entry name" value="ACYL CARRIER PROTEIN PHOSPHODIESTERASE"/>
    <property type="match status" value="1"/>
</dbReference>
<name>A0ABS1L0S5_9BACT</name>
<dbReference type="PIRSF" id="PIRSF011489">
    <property type="entry name" value="DUF479"/>
    <property type="match status" value="1"/>
</dbReference>
<keyword evidence="1" id="KW-0444">Lipid biosynthesis</keyword>
<organism evidence="4 5">
    <name type="scientific">Chryseolinea lacunae</name>
    <dbReference type="NCBI Taxonomy" id="2801331"/>
    <lineage>
        <taxon>Bacteria</taxon>
        <taxon>Pseudomonadati</taxon>
        <taxon>Bacteroidota</taxon>
        <taxon>Cytophagia</taxon>
        <taxon>Cytophagales</taxon>
        <taxon>Fulvivirgaceae</taxon>
        <taxon>Chryseolinea</taxon>
    </lineage>
</organism>
<gene>
    <name evidence="4" type="ORF">JI741_28425</name>
</gene>
<evidence type="ECO:0000256" key="1">
    <source>
        <dbReference type="ARBA" id="ARBA00022516"/>
    </source>
</evidence>
<reference evidence="4 5" key="1">
    <citation type="submission" date="2021-01" db="EMBL/GenBank/DDBJ databases">
        <title>Chryseolinea sp. Jin1 Genome sequencing and assembly.</title>
        <authorList>
            <person name="Kim I."/>
        </authorList>
    </citation>
    <scope>NUCLEOTIDE SEQUENCE [LARGE SCALE GENOMIC DNA]</scope>
    <source>
        <strain evidence="4 5">Jin1</strain>
    </source>
</reference>
<evidence type="ECO:0000313" key="4">
    <source>
        <dbReference type="EMBL" id="MBL0745190.1"/>
    </source>
</evidence>
<dbReference type="PANTHER" id="PTHR38764">
    <property type="entry name" value="ACYL CARRIER PROTEIN PHOSPHODIESTERASE"/>
    <property type="match status" value="1"/>
</dbReference>
<protein>
    <submittedName>
        <fullName evidence="4">DUF479 domain-containing protein</fullName>
    </submittedName>
</protein>
<evidence type="ECO:0000313" key="5">
    <source>
        <dbReference type="Proteomes" id="UP000613030"/>
    </source>
</evidence>
<dbReference type="EMBL" id="JAERRB010000014">
    <property type="protein sequence ID" value="MBL0745190.1"/>
    <property type="molecule type" value="Genomic_DNA"/>
</dbReference>
<keyword evidence="3" id="KW-0443">Lipid metabolism</keyword>
<evidence type="ECO:0000256" key="2">
    <source>
        <dbReference type="ARBA" id="ARBA00022801"/>
    </source>
</evidence>
<dbReference type="Proteomes" id="UP000613030">
    <property type="component" value="Unassembled WGS sequence"/>
</dbReference>
<keyword evidence="2" id="KW-0378">Hydrolase</keyword>
<comment type="caution">
    <text evidence="4">The sequence shown here is derived from an EMBL/GenBank/DDBJ whole genome shotgun (WGS) entry which is preliminary data.</text>
</comment>
<proteinExistence type="predicted"/>
<dbReference type="Pfam" id="PF04336">
    <property type="entry name" value="ACP_PD"/>
    <property type="match status" value="1"/>
</dbReference>
<dbReference type="InterPro" id="IPR007431">
    <property type="entry name" value="ACP_PD"/>
</dbReference>
<sequence>MNFLAHIYLSGNNPSVMLGNFIGDFVKGRNLVDQFGGAIAKGIELHREIDSFTDHHAVVLQSKTRLRPKYRHYAPVIVDVFYDHFLSKNWLHYHATPLPDFARMAYGILDEHQALLPEGVRQLLPHMVRGNWLVNYGELWGIERALTGLSRRTRHVSLMDESVVELEAFYDDFRQEFEAFFPELINMANTFLLPLEGPVFPLKN</sequence>
<accession>A0ABS1L0S5</accession>
<evidence type="ECO:0000256" key="3">
    <source>
        <dbReference type="ARBA" id="ARBA00023098"/>
    </source>
</evidence>
<keyword evidence="5" id="KW-1185">Reference proteome</keyword>